<dbReference type="AlphaFoldDB" id="A0A6A3C4F7"/>
<reference evidence="3" key="1">
    <citation type="submission" date="2019-09" db="EMBL/GenBank/DDBJ databases">
        <title>Draft genome information of white flower Hibiscus syriacus.</title>
        <authorList>
            <person name="Kim Y.-M."/>
        </authorList>
    </citation>
    <scope>NUCLEOTIDE SEQUENCE [LARGE SCALE GENOMIC DNA]</scope>
    <source>
        <strain evidence="3">YM2019G1</strain>
    </source>
</reference>
<dbReference type="Proteomes" id="UP000436088">
    <property type="component" value="Unassembled WGS sequence"/>
</dbReference>
<proteinExistence type="predicted"/>
<accession>A0A6A3C4F7</accession>
<dbReference type="InterPro" id="IPR044822">
    <property type="entry name" value="Myb_DNA-bind_4"/>
</dbReference>
<gene>
    <name evidence="3" type="ORF">F3Y22_tig00013285pilonHSYRG00069</name>
</gene>
<feature type="compositionally biased region" description="Low complexity" evidence="1">
    <location>
        <begin position="196"/>
        <end position="207"/>
    </location>
</feature>
<dbReference type="Pfam" id="PF13837">
    <property type="entry name" value="Myb_DNA-bind_4"/>
    <property type="match status" value="1"/>
</dbReference>
<evidence type="ECO:0000259" key="2">
    <source>
        <dbReference type="Pfam" id="PF13837"/>
    </source>
</evidence>
<feature type="domain" description="Myb/SANT-like DNA-binding" evidence="2">
    <location>
        <begin position="22"/>
        <end position="114"/>
    </location>
</feature>
<dbReference type="EMBL" id="VEPZ02000548">
    <property type="protein sequence ID" value="KAE8722931.1"/>
    <property type="molecule type" value="Genomic_DNA"/>
</dbReference>
<sequence length="310" mass="35481">MHLLTMADQGCNNVVTWEYRKGNWTVNETLVLIEAKEMHYERRMKSDGRGNKPTELRWKWGEDYCWKKGCLRSQNQCKCNDKWDNLMRNYNKVREYQRSIAADCKEGGGSYWEMEKNERKQKNLPSNMLRQMYERLEQVVEKKGPQTAVGWRRRFRSQYSQLTFVPIPAAIPLTPPAPPPTAAPVSCVQPLPIVGSSDSDTSEYSDSPSKRRRRGGDNGEGTTSDGNSDEVSTAISKTAFIIAEAIHASEEREERRHRDLLNFHERRLKMEESKTEINKKGMDGLVDAINKLANSIIALASHKNQSSAPK</sequence>
<dbReference type="PANTHER" id="PTHR33492:SF12">
    <property type="entry name" value="HOMEODOMAIN-LIKE SUPERFAMILY PROTEIN-RELATED"/>
    <property type="match status" value="1"/>
</dbReference>
<evidence type="ECO:0000313" key="4">
    <source>
        <dbReference type="Proteomes" id="UP000436088"/>
    </source>
</evidence>
<feature type="compositionally biased region" description="Polar residues" evidence="1">
    <location>
        <begin position="220"/>
        <end position="231"/>
    </location>
</feature>
<comment type="caution">
    <text evidence="3">The sequence shown here is derived from an EMBL/GenBank/DDBJ whole genome shotgun (WGS) entry which is preliminary data.</text>
</comment>
<keyword evidence="4" id="KW-1185">Reference proteome</keyword>
<dbReference type="Gene3D" id="1.10.10.60">
    <property type="entry name" value="Homeodomain-like"/>
    <property type="match status" value="1"/>
</dbReference>
<protein>
    <submittedName>
        <fullName evidence="3">RAB isoform 1</fullName>
    </submittedName>
</protein>
<evidence type="ECO:0000313" key="3">
    <source>
        <dbReference type="EMBL" id="KAE8722931.1"/>
    </source>
</evidence>
<dbReference type="PANTHER" id="PTHR33492">
    <property type="entry name" value="OSJNBA0043A12.37 PROTEIN-RELATED"/>
    <property type="match status" value="1"/>
</dbReference>
<organism evidence="3 4">
    <name type="scientific">Hibiscus syriacus</name>
    <name type="common">Rose of Sharon</name>
    <dbReference type="NCBI Taxonomy" id="106335"/>
    <lineage>
        <taxon>Eukaryota</taxon>
        <taxon>Viridiplantae</taxon>
        <taxon>Streptophyta</taxon>
        <taxon>Embryophyta</taxon>
        <taxon>Tracheophyta</taxon>
        <taxon>Spermatophyta</taxon>
        <taxon>Magnoliopsida</taxon>
        <taxon>eudicotyledons</taxon>
        <taxon>Gunneridae</taxon>
        <taxon>Pentapetalae</taxon>
        <taxon>rosids</taxon>
        <taxon>malvids</taxon>
        <taxon>Malvales</taxon>
        <taxon>Malvaceae</taxon>
        <taxon>Malvoideae</taxon>
        <taxon>Hibiscus</taxon>
    </lineage>
</organism>
<evidence type="ECO:0000256" key="1">
    <source>
        <dbReference type="SAM" id="MobiDB-lite"/>
    </source>
</evidence>
<feature type="region of interest" description="Disordered" evidence="1">
    <location>
        <begin position="178"/>
        <end position="231"/>
    </location>
</feature>
<name>A0A6A3C4F7_HIBSY</name>